<organism evidence="2 3">
    <name type="scientific">Pestalotiopsis fici (strain W106-1 / CGMCC3.15140)</name>
    <dbReference type="NCBI Taxonomy" id="1229662"/>
    <lineage>
        <taxon>Eukaryota</taxon>
        <taxon>Fungi</taxon>
        <taxon>Dikarya</taxon>
        <taxon>Ascomycota</taxon>
        <taxon>Pezizomycotina</taxon>
        <taxon>Sordariomycetes</taxon>
        <taxon>Xylariomycetidae</taxon>
        <taxon>Amphisphaeriales</taxon>
        <taxon>Sporocadaceae</taxon>
        <taxon>Pestalotiopsis</taxon>
    </lineage>
</organism>
<dbReference type="AlphaFoldDB" id="W3WNG3"/>
<dbReference type="KEGG" id="pfy:PFICI_12268"/>
<dbReference type="HOGENOM" id="CLU_048301_0_0_1"/>
<dbReference type="Proteomes" id="UP000030651">
    <property type="component" value="Unassembled WGS sequence"/>
</dbReference>
<dbReference type="eggNOG" id="ENOG502SJQX">
    <property type="taxonomic scope" value="Eukaryota"/>
</dbReference>
<reference evidence="3" key="1">
    <citation type="journal article" date="2015" name="BMC Genomics">
        <title>Genomic and transcriptomic analysis of the endophytic fungus Pestalotiopsis fici reveals its lifestyle and high potential for synthesis of natural products.</title>
        <authorList>
            <person name="Wang X."/>
            <person name="Zhang X."/>
            <person name="Liu L."/>
            <person name="Xiang M."/>
            <person name="Wang W."/>
            <person name="Sun X."/>
            <person name="Che Y."/>
            <person name="Guo L."/>
            <person name="Liu G."/>
            <person name="Guo L."/>
            <person name="Wang C."/>
            <person name="Yin W.B."/>
            <person name="Stadler M."/>
            <person name="Zhang X."/>
            <person name="Liu X."/>
        </authorList>
    </citation>
    <scope>NUCLEOTIDE SEQUENCE [LARGE SCALE GENOMIC DNA]</scope>
    <source>
        <strain evidence="3">W106-1 / CGMCC3.15140</strain>
    </source>
</reference>
<dbReference type="InParanoid" id="W3WNG3"/>
<sequence>MNYDYKFDLDDNCPTEVPFCPINPSDLDLNLVPRYLFRVFSRDSSGWNSSKWMRSEAALHTKVNDIFTRDDTSGIAIALNEHIRWQFNTPIRHRVFISWTASLAFAIQLAIHKHKRERLSLHEIYICVLDTAMFPSGTFVRDLTLMKEFKSKVPDTQNIRFNGSQTTWSRRGLEAMYRSHIKGRCYDFAEYLAQGQLRVKGRSTVLSCDKVINANLFALAPHCERSLGRRDNGLANEVHSGRASFAADSPRSITLNEYTSAVRIAQEFPTRWRIMMIASLLALHCRPTSDSVHIPVEPTLSKGEMIRSRKMELTCHLTVHSR</sequence>
<dbReference type="STRING" id="1229662.W3WNG3"/>
<dbReference type="GeneID" id="19277281"/>
<evidence type="ECO:0000313" key="3">
    <source>
        <dbReference type="Proteomes" id="UP000030651"/>
    </source>
</evidence>
<proteinExistence type="predicted"/>
<dbReference type="OrthoDB" id="4152607at2759"/>
<dbReference type="EMBL" id="KI912118">
    <property type="protein sequence ID" value="ETS75324.1"/>
    <property type="molecule type" value="Genomic_DNA"/>
</dbReference>
<dbReference type="RefSeq" id="XP_007839040.1">
    <property type="nucleotide sequence ID" value="XM_007840849.1"/>
</dbReference>
<evidence type="ECO:0000259" key="1">
    <source>
        <dbReference type="Pfam" id="PF24494"/>
    </source>
</evidence>
<protein>
    <recommendedName>
        <fullName evidence="1">DUF7587 domain-containing protein</fullName>
    </recommendedName>
</protein>
<dbReference type="InterPro" id="IPR056009">
    <property type="entry name" value="DUF7587"/>
</dbReference>
<dbReference type="Pfam" id="PF24494">
    <property type="entry name" value="DUF7587"/>
    <property type="match status" value="1"/>
</dbReference>
<feature type="domain" description="DUF7587" evidence="1">
    <location>
        <begin position="32"/>
        <end position="155"/>
    </location>
</feature>
<gene>
    <name evidence="2" type="ORF">PFICI_12268</name>
</gene>
<keyword evidence="3" id="KW-1185">Reference proteome</keyword>
<name>W3WNG3_PESFW</name>
<evidence type="ECO:0000313" key="2">
    <source>
        <dbReference type="EMBL" id="ETS75324.1"/>
    </source>
</evidence>
<dbReference type="OMA" id="FHLHANT"/>
<accession>W3WNG3</accession>